<comment type="similarity">
    <text evidence="1">Belongs to the thioredoxin family. DsbA subfamily.</text>
</comment>
<evidence type="ECO:0000313" key="8">
    <source>
        <dbReference type="EMBL" id="MBC9130100.1"/>
    </source>
</evidence>
<dbReference type="RefSeq" id="WP_187754545.1">
    <property type="nucleotide sequence ID" value="NZ_JABURY010000006.1"/>
</dbReference>
<dbReference type="PANTHER" id="PTHR35891">
    <property type="entry name" value="THIOL:DISULFIDE INTERCHANGE PROTEIN DSBA"/>
    <property type="match status" value="1"/>
</dbReference>
<evidence type="ECO:0000256" key="5">
    <source>
        <dbReference type="PIRNR" id="PIRNR001488"/>
    </source>
</evidence>
<evidence type="ECO:0000256" key="4">
    <source>
        <dbReference type="ARBA" id="ARBA00023284"/>
    </source>
</evidence>
<dbReference type="CDD" id="cd03019">
    <property type="entry name" value="DsbA_DsbA"/>
    <property type="match status" value="1"/>
</dbReference>
<dbReference type="SUPFAM" id="SSF52833">
    <property type="entry name" value="Thioredoxin-like"/>
    <property type="match status" value="1"/>
</dbReference>
<dbReference type="Proteomes" id="UP000651208">
    <property type="component" value="Unassembled WGS sequence"/>
</dbReference>
<gene>
    <name evidence="8" type="ORF">FcAc13_02125</name>
</gene>
<keyword evidence="2 6" id="KW-0732">Signal</keyword>
<feature type="chain" id="PRO_5046070079" description="Thiol:disulfide interchange protein" evidence="6">
    <location>
        <begin position="24"/>
        <end position="213"/>
    </location>
</feature>
<keyword evidence="5" id="KW-0574">Periplasm</keyword>
<reference evidence="8 9" key="1">
    <citation type="submission" date="2020-06" db="EMBL/GenBank/DDBJ databases">
        <title>Frischella cerana isolated from Apis cerana gut homogenate.</title>
        <authorList>
            <person name="Wolter L.A."/>
            <person name="Suenami S."/>
            <person name="Miyazaki R."/>
        </authorList>
    </citation>
    <scope>NUCLEOTIDE SEQUENCE [LARGE SCALE GENOMIC DNA]</scope>
    <source>
        <strain evidence="8 9">Ac13</strain>
    </source>
</reference>
<keyword evidence="3 5" id="KW-1015">Disulfide bond</keyword>
<dbReference type="PIRSF" id="PIRSF001488">
    <property type="entry name" value="Tdi_protein"/>
    <property type="match status" value="1"/>
</dbReference>
<keyword evidence="4" id="KW-0676">Redox-active center</keyword>
<protein>
    <recommendedName>
        <fullName evidence="5">Thiol:disulfide interchange protein</fullName>
    </recommendedName>
</protein>
<dbReference type="EMBL" id="JABURY010000006">
    <property type="protein sequence ID" value="MBC9130100.1"/>
    <property type="molecule type" value="Genomic_DNA"/>
</dbReference>
<proteinExistence type="inferred from homology"/>
<dbReference type="Pfam" id="PF01323">
    <property type="entry name" value="DSBA"/>
    <property type="match status" value="1"/>
</dbReference>
<accession>A0ABR7QVD0</accession>
<name>A0ABR7QVD0_9GAMM</name>
<dbReference type="InterPro" id="IPR001853">
    <property type="entry name" value="DSBA-like_thioredoxin_dom"/>
</dbReference>
<evidence type="ECO:0000256" key="1">
    <source>
        <dbReference type="ARBA" id="ARBA00005791"/>
    </source>
</evidence>
<evidence type="ECO:0000259" key="7">
    <source>
        <dbReference type="Pfam" id="PF01323"/>
    </source>
</evidence>
<sequence>MSKFLLRVVLISFSLFVFGNATAALTENKDYILIKNQPTNHENNQGKIEVIEFFSYGCSYCYKLEPEIVSWLAEQPSNVTFKRVAIPRKGKWFAYAKFFYALGMISPTEQTRIMPLIYKAIHEQKLNLEDENELLDWAESENVDRHLLEQFYQSDDVEQQVSQALDLAKSYELQYVPTIIVNNKYQIVLDSTNNYAGTKEKLKELIELAAAND</sequence>
<evidence type="ECO:0000256" key="2">
    <source>
        <dbReference type="ARBA" id="ARBA00022729"/>
    </source>
</evidence>
<feature type="domain" description="DSBA-like thioredoxin" evidence="7">
    <location>
        <begin position="98"/>
        <end position="188"/>
    </location>
</feature>
<dbReference type="InterPro" id="IPR050824">
    <property type="entry name" value="Thiol_disulfide_DsbA"/>
</dbReference>
<evidence type="ECO:0000313" key="9">
    <source>
        <dbReference type="Proteomes" id="UP000651208"/>
    </source>
</evidence>
<keyword evidence="9" id="KW-1185">Reference proteome</keyword>
<dbReference type="InterPro" id="IPR036249">
    <property type="entry name" value="Thioredoxin-like_sf"/>
</dbReference>
<feature type="signal peptide" evidence="6">
    <location>
        <begin position="1"/>
        <end position="23"/>
    </location>
</feature>
<organism evidence="8 9">
    <name type="scientific">Frischella japonica</name>
    <dbReference type="NCBI Taxonomy" id="2741544"/>
    <lineage>
        <taxon>Bacteria</taxon>
        <taxon>Pseudomonadati</taxon>
        <taxon>Pseudomonadota</taxon>
        <taxon>Gammaproteobacteria</taxon>
        <taxon>Orbales</taxon>
        <taxon>Orbaceae</taxon>
        <taxon>Frischella</taxon>
    </lineage>
</organism>
<dbReference type="Gene3D" id="3.40.30.10">
    <property type="entry name" value="Glutaredoxin"/>
    <property type="match status" value="1"/>
</dbReference>
<evidence type="ECO:0000256" key="3">
    <source>
        <dbReference type="ARBA" id="ARBA00023157"/>
    </source>
</evidence>
<comment type="subcellular location">
    <subcellularLocation>
        <location evidence="5">Periplasm</location>
    </subcellularLocation>
</comment>
<dbReference type="PANTHER" id="PTHR35891:SF3">
    <property type="entry name" value="THIOL:DISULFIDE INTERCHANGE PROTEIN DSBL"/>
    <property type="match status" value="1"/>
</dbReference>
<dbReference type="InterPro" id="IPR023205">
    <property type="entry name" value="DsbA/DsbL"/>
</dbReference>
<evidence type="ECO:0000256" key="6">
    <source>
        <dbReference type="SAM" id="SignalP"/>
    </source>
</evidence>
<comment type="caution">
    <text evidence="8">The sequence shown here is derived from an EMBL/GenBank/DDBJ whole genome shotgun (WGS) entry which is preliminary data.</text>
</comment>